<protein>
    <submittedName>
        <fullName evidence="1">Uncharacterized protein</fullName>
    </submittedName>
</protein>
<name>A0A6M3MD31_9ZZZZ</name>
<proteinExistence type="predicted"/>
<dbReference type="EMBL" id="MT143831">
    <property type="protein sequence ID" value="QJB03216.1"/>
    <property type="molecule type" value="Genomic_DNA"/>
</dbReference>
<evidence type="ECO:0000313" key="1">
    <source>
        <dbReference type="EMBL" id="QJB03216.1"/>
    </source>
</evidence>
<sequence length="298" mass="31994">MRKKLFLLVVLLILSSSFALQTYADFAKYSAKRQANTSITSPPDSLIAFDCGRSLEVMAGSSTGAVATVVTNRLTGPIDMNVQFHAWVSTPPDTSLEVQPGSDRFSLFPRETKNVWVTVTAGNNAVEGVYNAILKMDAVWDGGSAEILTNPCPLLITVKAPRQTIEKVLTSGPAETPLYTRTEWTMQIRIDTGIGIDGAVVKDVIPGEFELVSYESSRGTVSVTPKGKSTHIKWSVGTSGSATLDLTVATRLNPSGKYEFTTPGTYVLNDGACIKDTSICTSSISVNAQASKDDKEKK</sequence>
<accession>A0A6M3MD31</accession>
<reference evidence="1" key="1">
    <citation type="submission" date="2020-03" db="EMBL/GenBank/DDBJ databases">
        <title>The deep terrestrial virosphere.</title>
        <authorList>
            <person name="Holmfeldt K."/>
            <person name="Nilsson E."/>
            <person name="Simone D."/>
            <person name="Lopez-Fernandez M."/>
            <person name="Wu X."/>
            <person name="de Brujin I."/>
            <person name="Lundin D."/>
            <person name="Andersson A."/>
            <person name="Bertilsson S."/>
            <person name="Dopson M."/>
        </authorList>
    </citation>
    <scope>NUCLEOTIDE SEQUENCE</scope>
    <source>
        <strain evidence="1">MM171B00843</strain>
    </source>
</reference>
<gene>
    <name evidence="1" type="ORF">MM171B00843_0006</name>
</gene>
<dbReference type="AlphaFoldDB" id="A0A6M3MD31"/>
<organism evidence="1">
    <name type="scientific">viral metagenome</name>
    <dbReference type="NCBI Taxonomy" id="1070528"/>
    <lineage>
        <taxon>unclassified sequences</taxon>
        <taxon>metagenomes</taxon>
        <taxon>organismal metagenomes</taxon>
    </lineage>
</organism>